<keyword evidence="9" id="KW-0479">Metal-binding</keyword>
<dbReference type="GO" id="GO:0032299">
    <property type="term" value="C:ribonuclease H2 complex"/>
    <property type="evidence" value="ECO:0007669"/>
    <property type="project" value="TreeGrafter"/>
</dbReference>
<dbReference type="PANTHER" id="PTHR10954:SF23">
    <property type="entry name" value="RIBONUCLEASE"/>
    <property type="match status" value="1"/>
</dbReference>
<evidence type="ECO:0000256" key="8">
    <source>
        <dbReference type="ARBA" id="ARBA00022722"/>
    </source>
</evidence>
<dbReference type="InterPro" id="IPR022898">
    <property type="entry name" value="RNase_HII"/>
</dbReference>
<dbReference type="EC" id="3.1.26.4" evidence="5"/>
<dbReference type="Gene3D" id="3.30.420.10">
    <property type="entry name" value="Ribonuclease H-like superfamily/Ribonuclease H"/>
    <property type="match status" value="1"/>
</dbReference>
<dbReference type="AlphaFoldDB" id="A0A6C0F3V9"/>
<dbReference type="GO" id="GO:0046872">
    <property type="term" value="F:metal ion binding"/>
    <property type="evidence" value="ECO:0007669"/>
    <property type="project" value="UniProtKB-KW"/>
</dbReference>
<evidence type="ECO:0000256" key="12">
    <source>
        <dbReference type="ARBA" id="ARBA00023211"/>
    </source>
</evidence>
<comment type="subcellular location">
    <subcellularLocation>
        <location evidence="3">Cytoplasm</location>
    </subcellularLocation>
</comment>
<feature type="domain" description="RNase H type-2" evidence="13">
    <location>
        <begin position="12"/>
        <end position="223"/>
    </location>
</feature>
<dbReference type="PROSITE" id="PS51975">
    <property type="entry name" value="RNASE_H_2"/>
    <property type="match status" value="1"/>
</dbReference>
<evidence type="ECO:0000256" key="4">
    <source>
        <dbReference type="ARBA" id="ARBA00007383"/>
    </source>
</evidence>
<name>A0A6C0F3V9_9ZZZZ</name>
<dbReference type="GO" id="GO:0005737">
    <property type="term" value="C:cytoplasm"/>
    <property type="evidence" value="ECO:0007669"/>
    <property type="project" value="UniProtKB-SubCell"/>
</dbReference>
<proteinExistence type="inferred from homology"/>
<dbReference type="InterPro" id="IPR036397">
    <property type="entry name" value="RNaseH_sf"/>
</dbReference>
<evidence type="ECO:0000256" key="6">
    <source>
        <dbReference type="ARBA" id="ARBA00019179"/>
    </source>
</evidence>
<reference evidence="14" key="1">
    <citation type="journal article" date="2020" name="Nature">
        <title>Giant virus diversity and host interactions through global metagenomics.</title>
        <authorList>
            <person name="Schulz F."/>
            <person name="Roux S."/>
            <person name="Paez-Espino D."/>
            <person name="Jungbluth S."/>
            <person name="Walsh D.A."/>
            <person name="Denef V.J."/>
            <person name="McMahon K.D."/>
            <person name="Konstantinidis K.T."/>
            <person name="Eloe-Fadrosh E.A."/>
            <person name="Kyrpides N.C."/>
            <person name="Woyke T."/>
        </authorList>
    </citation>
    <scope>NUCLEOTIDE SEQUENCE</scope>
    <source>
        <strain evidence="14">GVMAG-M-3300009180-1</strain>
    </source>
</reference>
<dbReference type="EMBL" id="MN739015">
    <property type="protein sequence ID" value="QHT35239.1"/>
    <property type="molecule type" value="Genomic_DNA"/>
</dbReference>
<organism evidence="14">
    <name type="scientific">viral metagenome</name>
    <dbReference type="NCBI Taxonomy" id="1070528"/>
    <lineage>
        <taxon>unclassified sequences</taxon>
        <taxon>metagenomes</taxon>
        <taxon>organismal metagenomes</taxon>
    </lineage>
</organism>
<dbReference type="GO" id="GO:0004523">
    <property type="term" value="F:RNA-DNA hybrid ribonuclease activity"/>
    <property type="evidence" value="ECO:0007669"/>
    <property type="project" value="UniProtKB-EC"/>
</dbReference>
<evidence type="ECO:0000256" key="7">
    <source>
        <dbReference type="ARBA" id="ARBA00022490"/>
    </source>
</evidence>
<keyword evidence="10" id="KW-0255">Endonuclease</keyword>
<protein>
    <recommendedName>
        <fullName evidence="6">Ribonuclease HII</fullName>
        <ecNumber evidence="5">3.1.26.4</ecNumber>
    </recommendedName>
</protein>
<dbReference type="CDD" id="cd07182">
    <property type="entry name" value="RNase_HII_bacteria_HII_like"/>
    <property type="match status" value="1"/>
</dbReference>
<dbReference type="InterPro" id="IPR024567">
    <property type="entry name" value="RNase_HII/HIII_dom"/>
</dbReference>
<dbReference type="SUPFAM" id="SSF53098">
    <property type="entry name" value="Ribonuclease H-like"/>
    <property type="match status" value="1"/>
</dbReference>
<comment type="function">
    <text evidence="2">Endonuclease that specifically degrades the RNA of RNA-DNA hybrids.</text>
</comment>
<evidence type="ECO:0000256" key="1">
    <source>
        <dbReference type="ARBA" id="ARBA00000077"/>
    </source>
</evidence>
<evidence type="ECO:0000259" key="13">
    <source>
        <dbReference type="PROSITE" id="PS51975"/>
    </source>
</evidence>
<dbReference type="Pfam" id="PF01351">
    <property type="entry name" value="RNase_HII"/>
    <property type="match status" value="1"/>
</dbReference>
<dbReference type="InterPro" id="IPR012337">
    <property type="entry name" value="RNaseH-like_sf"/>
</dbReference>
<sequence length="225" mass="25554">MSLLPIYDESNKYEIGVDECARGPMFGRLYVAAAILPKDNSFRHELMKDSKKIKSRVKMRELSDYIKQHAIAWHIHFIEASVIDEINIRQAVLRGMRESIKQVMLKIGSEDVMLVVDGNDFPPYTTFDNETETLREIPSVTVEKGDGTYSFIAAASILAKNAHDEYILELCEQYPLLKTRYSLHENVGYGTAKHLLGIREHGITQWHRKTYGACKAAEYSPIGGT</sequence>
<evidence type="ECO:0000256" key="5">
    <source>
        <dbReference type="ARBA" id="ARBA00012180"/>
    </source>
</evidence>
<comment type="similarity">
    <text evidence="4">Belongs to the RNase HII family.</text>
</comment>
<evidence type="ECO:0000256" key="11">
    <source>
        <dbReference type="ARBA" id="ARBA00022801"/>
    </source>
</evidence>
<evidence type="ECO:0000256" key="3">
    <source>
        <dbReference type="ARBA" id="ARBA00004496"/>
    </source>
</evidence>
<dbReference type="PANTHER" id="PTHR10954">
    <property type="entry name" value="RIBONUCLEASE H2 SUBUNIT A"/>
    <property type="match status" value="1"/>
</dbReference>
<dbReference type="GO" id="GO:0003723">
    <property type="term" value="F:RNA binding"/>
    <property type="evidence" value="ECO:0007669"/>
    <property type="project" value="InterPro"/>
</dbReference>
<dbReference type="GO" id="GO:0043137">
    <property type="term" value="P:DNA replication, removal of RNA primer"/>
    <property type="evidence" value="ECO:0007669"/>
    <property type="project" value="TreeGrafter"/>
</dbReference>
<keyword evidence="12" id="KW-0464">Manganese</keyword>
<comment type="catalytic activity">
    <reaction evidence="1">
        <text>Endonucleolytic cleavage to 5'-phosphomonoester.</text>
        <dbReference type="EC" id="3.1.26.4"/>
    </reaction>
</comment>
<evidence type="ECO:0000256" key="2">
    <source>
        <dbReference type="ARBA" id="ARBA00004065"/>
    </source>
</evidence>
<dbReference type="GO" id="GO:0006298">
    <property type="term" value="P:mismatch repair"/>
    <property type="evidence" value="ECO:0007669"/>
    <property type="project" value="TreeGrafter"/>
</dbReference>
<keyword evidence="11" id="KW-0378">Hydrolase</keyword>
<accession>A0A6C0F3V9</accession>
<dbReference type="InterPro" id="IPR001352">
    <property type="entry name" value="RNase_HII/HIII"/>
</dbReference>
<evidence type="ECO:0000256" key="10">
    <source>
        <dbReference type="ARBA" id="ARBA00022759"/>
    </source>
</evidence>
<keyword evidence="8" id="KW-0540">Nuclease</keyword>
<evidence type="ECO:0000313" key="14">
    <source>
        <dbReference type="EMBL" id="QHT35239.1"/>
    </source>
</evidence>
<keyword evidence="7" id="KW-0963">Cytoplasm</keyword>
<evidence type="ECO:0000256" key="9">
    <source>
        <dbReference type="ARBA" id="ARBA00022723"/>
    </source>
</evidence>